<reference evidence="1 2" key="1">
    <citation type="submission" date="2022-03" db="EMBL/GenBank/DDBJ databases">
        <title>Hymenobactersp. isolated from the air.</title>
        <authorList>
            <person name="Won M."/>
            <person name="Kwon S.-W."/>
        </authorList>
    </citation>
    <scope>NUCLEOTIDE SEQUENCE [LARGE SCALE GENOMIC DNA]</scope>
    <source>
        <strain evidence="1 2">KACC 22596</strain>
        <plasmid evidence="1 2">unnamed4</plasmid>
    </source>
</reference>
<accession>A0ABY4BES0</accession>
<keyword evidence="1" id="KW-0614">Plasmid</keyword>
<keyword evidence="2" id="KW-1185">Reference proteome</keyword>
<dbReference type="Proteomes" id="UP000831390">
    <property type="component" value="Plasmid unnamed4"/>
</dbReference>
<dbReference type="Gene3D" id="3.10.450.50">
    <property type="match status" value="1"/>
</dbReference>
<organism evidence="1 2">
    <name type="scientific">Hymenobacter monticola</name>
    <dbReference type="NCBI Taxonomy" id="1705399"/>
    <lineage>
        <taxon>Bacteria</taxon>
        <taxon>Pseudomonadati</taxon>
        <taxon>Bacteroidota</taxon>
        <taxon>Cytophagia</taxon>
        <taxon>Cytophagales</taxon>
        <taxon>Hymenobacteraceae</taxon>
        <taxon>Hymenobacter</taxon>
    </lineage>
</organism>
<dbReference type="Pfam" id="PF02810">
    <property type="entry name" value="SEC-C"/>
    <property type="match status" value="1"/>
</dbReference>
<name>A0ABY4BES0_9BACT</name>
<dbReference type="SUPFAM" id="SSF103642">
    <property type="entry name" value="Sec-C motif"/>
    <property type="match status" value="1"/>
</dbReference>
<gene>
    <name evidence="1" type="ORF">MTP16_25555</name>
</gene>
<dbReference type="EMBL" id="CP094538">
    <property type="protein sequence ID" value="UOE36767.1"/>
    <property type="molecule type" value="Genomic_DNA"/>
</dbReference>
<proteinExistence type="predicted"/>
<dbReference type="RefSeq" id="WP_243520947.1">
    <property type="nucleotide sequence ID" value="NZ_CP094538.1"/>
</dbReference>
<geneLocation type="plasmid" evidence="1 2">
    <name>unnamed4</name>
</geneLocation>
<protein>
    <submittedName>
        <fullName evidence="1">SEC-C domain-containing protein</fullName>
    </submittedName>
</protein>
<evidence type="ECO:0000313" key="1">
    <source>
        <dbReference type="EMBL" id="UOE36767.1"/>
    </source>
</evidence>
<sequence>MKTTPATLPSQPKPPRNQPCPCGSGAKYKYCCIGKEIRPQHVMATAMHRGQPRQVQVDASNDWLNILAATEMPLKLFCKDNGLYLFGLGLTVGQQETLTEQLKQGNLTREDVLSTYRGHFRQEPVMALLDTACREQAMFEKRRDVLTDAFEAHFIGKYTLSIPVLFAQLEGLLRDVGNLKTSDSVKGTIRTDIWNDRLVRPIEDNVGFFNAFVHRLFEGSKPSDEGLNRNPILHGFKVNYTSADNSMLLMLSILEIRLFLWWEEKTGNFFDNVKLTIVDDQQPDNPRESAPNS</sequence>
<evidence type="ECO:0000313" key="2">
    <source>
        <dbReference type="Proteomes" id="UP000831390"/>
    </source>
</evidence>
<dbReference type="InterPro" id="IPR004027">
    <property type="entry name" value="SEC_C_motif"/>
</dbReference>